<evidence type="ECO:0000256" key="3">
    <source>
        <dbReference type="ARBA" id="ARBA00023082"/>
    </source>
</evidence>
<reference evidence="7" key="2">
    <citation type="submission" date="2020-09" db="EMBL/GenBank/DDBJ databases">
        <authorList>
            <person name="Sun Q."/>
            <person name="Ohkuma M."/>
        </authorList>
    </citation>
    <scope>NUCLEOTIDE SEQUENCE</scope>
    <source>
        <strain evidence="7">JCM 3051</strain>
    </source>
</reference>
<organism evidence="7 8">
    <name type="scientific">Promicromonospora citrea</name>
    <dbReference type="NCBI Taxonomy" id="43677"/>
    <lineage>
        <taxon>Bacteria</taxon>
        <taxon>Bacillati</taxon>
        <taxon>Actinomycetota</taxon>
        <taxon>Actinomycetes</taxon>
        <taxon>Micrococcales</taxon>
        <taxon>Promicromonosporaceae</taxon>
        <taxon>Promicromonospora</taxon>
    </lineage>
</organism>
<dbReference type="InterPro" id="IPR013249">
    <property type="entry name" value="RNA_pol_sigma70_r4_t2"/>
</dbReference>
<sequence length="278" mass="30165">MRVETGTGTTAGAPGAPNTDFSAFVKPSTFPWAQTQRVVDAVARLEIERSRVARAVELNQPVAARLIGRGPAEINGALAEAAGSWRMLESICRTGSVEQLRVSLPNNAYFMERGMRMISIWNRSGLDADARLMLSGEDPSVYYFAFAPLQMKIIDGVSVLLEGPVVQGQRTVMDVRDTACLTAARAYWDAVVDTMYPCEAETAVLTELTPRQRRIVTLMLTSSTDEEIADKLGLSVRTVRSDIATVLDLLDAPTRFVAGVRLRERLSIAGPHAGAPPA</sequence>
<dbReference type="GO" id="GO:0003677">
    <property type="term" value="F:DNA binding"/>
    <property type="evidence" value="ECO:0007669"/>
    <property type="project" value="InterPro"/>
</dbReference>
<keyword evidence="8" id="KW-1185">Reference proteome</keyword>
<dbReference type="SMART" id="SM00421">
    <property type="entry name" value="HTH_LUXR"/>
    <property type="match status" value="1"/>
</dbReference>
<name>A0A8H9L3P1_9MICO</name>
<dbReference type="InterPro" id="IPR036388">
    <property type="entry name" value="WH-like_DNA-bd_sf"/>
</dbReference>
<dbReference type="Pfam" id="PF08281">
    <property type="entry name" value="Sigma70_r4_2"/>
    <property type="match status" value="1"/>
</dbReference>
<proteinExistence type="inferred from homology"/>
<evidence type="ECO:0000259" key="6">
    <source>
        <dbReference type="SMART" id="SM00421"/>
    </source>
</evidence>
<gene>
    <name evidence="7" type="ORF">GCM10010102_26470</name>
</gene>
<dbReference type="Gene3D" id="1.10.10.10">
    <property type="entry name" value="Winged helix-like DNA-binding domain superfamily/Winged helix DNA-binding domain"/>
    <property type="match status" value="1"/>
</dbReference>
<comment type="caution">
    <text evidence="7">The sequence shown here is derived from an EMBL/GenBank/DDBJ whole genome shotgun (WGS) entry which is preliminary data.</text>
</comment>
<evidence type="ECO:0000313" key="8">
    <source>
        <dbReference type="Proteomes" id="UP000655589"/>
    </source>
</evidence>
<dbReference type="RefSeq" id="WP_171105540.1">
    <property type="nucleotide sequence ID" value="NZ_BMPT01000010.1"/>
</dbReference>
<dbReference type="GO" id="GO:0006352">
    <property type="term" value="P:DNA-templated transcription initiation"/>
    <property type="evidence" value="ECO:0007669"/>
    <property type="project" value="InterPro"/>
</dbReference>
<dbReference type="Proteomes" id="UP000655589">
    <property type="component" value="Unassembled WGS sequence"/>
</dbReference>
<evidence type="ECO:0000256" key="4">
    <source>
        <dbReference type="ARBA" id="ARBA00023163"/>
    </source>
</evidence>
<keyword evidence="3" id="KW-0731">Sigma factor</keyword>
<accession>A0A8H9L3P1</accession>
<evidence type="ECO:0000256" key="5">
    <source>
        <dbReference type="SAM" id="MobiDB-lite"/>
    </source>
</evidence>
<protein>
    <recommendedName>
        <fullName evidence="6">HTH luxR-type domain-containing protein</fullName>
    </recommendedName>
</protein>
<reference evidence="7" key="1">
    <citation type="journal article" date="2014" name="Int. J. Syst. Evol. Microbiol.">
        <title>Complete genome sequence of Corynebacterium casei LMG S-19264T (=DSM 44701T), isolated from a smear-ripened cheese.</title>
        <authorList>
            <consortium name="US DOE Joint Genome Institute (JGI-PGF)"/>
            <person name="Walter F."/>
            <person name="Albersmeier A."/>
            <person name="Kalinowski J."/>
            <person name="Ruckert C."/>
        </authorList>
    </citation>
    <scope>NUCLEOTIDE SEQUENCE</scope>
    <source>
        <strain evidence="7">JCM 3051</strain>
    </source>
</reference>
<evidence type="ECO:0000313" key="7">
    <source>
        <dbReference type="EMBL" id="GGM29600.1"/>
    </source>
</evidence>
<dbReference type="EMBL" id="BMPT01000010">
    <property type="protein sequence ID" value="GGM29600.1"/>
    <property type="molecule type" value="Genomic_DNA"/>
</dbReference>
<dbReference type="GO" id="GO:0016987">
    <property type="term" value="F:sigma factor activity"/>
    <property type="evidence" value="ECO:0007669"/>
    <property type="project" value="UniProtKB-KW"/>
</dbReference>
<feature type="region of interest" description="Disordered" evidence="5">
    <location>
        <begin position="1"/>
        <end position="20"/>
    </location>
</feature>
<comment type="similarity">
    <text evidence="1">Belongs to the sigma-70 factor family. ECF subfamily.</text>
</comment>
<dbReference type="AlphaFoldDB" id="A0A8H9L3P1"/>
<dbReference type="SUPFAM" id="SSF46894">
    <property type="entry name" value="C-terminal effector domain of the bipartite response regulators"/>
    <property type="match status" value="1"/>
</dbReference>
<dbReference type="InterPro" id="IPR016032">
    <property type="entry name" value="Sig_transdc_resp-reg_C-effctor"/>
</dbReference>
<keyword evidence="2" id="KW-0805">Transcription regulation</keyword>
<keyword evidence="4" id="KW-0804">Transcription</keyword>
<evidence type="ECO:0000256" key="2">
    <source>
        <dbReference type="ARBA" id="ARBA00023015"/>
    </source>
</evidence>
<feature type="compositionally biased region" description="Low complexity" evidence="5">
    <location>
        <begin position="1"/>
        <end position="17"/>
    </location>
</feature>
<evidence type="ECO:0000256" key="1">
    <source>
        <dbReference type="ARBA" id="ARBA00010641"/>
    </source>
</evidence>
<feature type="domain" description="HTH luxR-type" evidence="6">
    <location>
        <begin position="205"/>
        <end position="262"/>
    </location>
</feature>
<dbReference type="InterPro" id="IPR000792">
    <property type="entry name" value="Tscrpt_reg_LuxR_C"/>
</dbReference>